<evidence type="ECO:0000256" key="3">
    <source>
        <dbReference type="ARBA" id="ARBA00022781"/>
    </source>
</evidence>
<feature type="domain" description="ATPase V1 complex subunit H C-terminal" evidence="6">
    <location>
        <begin position="361"/>
        <end position="476"/>
    </location>
</feature>
<organism evidence="7 8">
    <name type="scientific">Porites evermanni</name>
    <dbReference type="NCBI Taxonomy" id="104178"/>
    <lineage>
        <taxon>Eukaryota</taxon>
        <taxon>Metazoa</taxon>
        <taxon>Cnidaria</taxon>
        <taxon>Anthozoa</taxon>
        <taxon>Hexacorallia</taxon>
        <taxon>Scleractinia</taxon>
        <taxon>Fungiina</taxon>
        <taxon>Poritidae</taxon>
        <taxon>Porites</taxon>
    </lineage>
</organism>
<keyword evidence="3 5" id="KW-0375">Hydrogen ion transport</keyword>
<dbReference type="InterPro" id="IPR016024">
    <property type="entry name" value="ARM-type_fold"/>
</dbReference>
<protein>
    <recommendedName>
        <fullName evidence="5">V-type proton ATPase subunit H</fullName>
    </recommendedName>
</protein>
<gene>
    <name evidence="7" type="ORF">PEVE_00002351</name>
</gene>
<comment type="subunit">
    <text evidence="5">V-ATPase is a heteromultimeric enzyme made up of two complexes: the ATP-hydrolytic V1 complex and the proton translocation V0 complex.</text>
</comment>
<dbReference type="CDD" id="cd00256">
    <property type="entry name" value="VATPase_H"/>
    <property type="match status" value="1"/>
</dbReference>
<evidence type="ECO:0000259" key="6">
    <source>
        <dbReference type="Pfam" id="PF11698"/>
    </source>
</evidence>
<sequence length="486" mass="55719">MVDGDEHVCTTSSPGSSPTHPCIPFLALQEQHTLFAFTATVMPFGRLSVESEDVRKQTVNWMSYVQSQMINQEDYTMIAEYDCTKITGSEERGKILEQKGDQFVKSCLSLLARLSRDQTIRYILVLIDDVLTEEKSRVSIFHEFSKRNNVSVWAALLKLLNRQDQFIVHQTAIIVAKLASWGKDSLPDNDLNYFLSWVKGSLANPNNDYQHSVAQCLQLMLRLHSHREAFFKLDGVQSVVSALLAPNVGFQLQYQLIFVLWLLSFDPRISERMIGGNAVIRVLADILRESGKEKVTRIIIATLRNLLEKPEERKNEASLSMIQCKLLPVLSVLYSKTWADEDIRDDVEVVYEKLNERVQDLSTFDEYAAEVRSGRLEWSPVHKSEKFWRENAQRLNEKNYELLKMLTRLLETSADPTILAVAAHDTGEYVRHHPRGKHVLENLGCKVKVMKMMSHNDPSVRKEALLAVQKLMVHNWEYLGKQLKAT</sequence>
<dbReference type="Gene3D" id="1.25.10.10">
    <property type="entry name" value="Leucine-rich Repeat Variant"/>
    <property type="match status" value="1"/>
</dbReference>
<dbReference type="SUPFAM" id="SSF48371">
    <property type="entry name" value="ARM repeat"/>
    <property type="match status" value="1"/>
</dbReference>
<evidence type="ECO:0000256" key="4">
    <source>
        <dbReference type="ARBA" id="ARBA00023065"/>
    </source>
</evidence>
<dbReference type="Pfam" id="PF11698">
    <property type="entry name" value="V-ATPase_H_C"/>
    <property type="match status" value="1"/>
</dbReference>
<keyword evidence="8" id="KW-1185">Reference proteome</keyword>
<keyword evidence="2 5" id="KW-0813">Transport</keyword>
<evidence type="ECO:0000256" key="2">
    <source>
        <dbReference type="ARBA" id="ARBA00022448"/>
    </source>
</evidence>
<evidence type="ECO:0000256" key="5">
    <source>
        <dbReference type="PIRNR" id="PIRNR032184"/>
    </source>
</evidence>
<dbReference type="InterPro" id="IPR038497">
    <property type="entry name" value="ATPase_V1-cplx_hsu_C_sf"/>
</dbReference>
<dbReference type="InterPro" id="IPR011987">
    <property type="entry name" value="ATPase_V1-cplx_hsu_C"/>
</dbReference>
<reference evidence="7 8" key="1">
    <citation type="submission" date="2022-05" db="EMBL/GenBank/DDBJ databases">
        <authorList>
            <consortium name="Genoscope - CEA"/>
            <person name="William W."/>
        </authorList>
    </citation>
    <scope>NUCLEOTIDE SEQUENCE [LARGE SCALE GENOMIC DNA]</scope>
</reference>
<evidence type="ECO:0000313" key="8">
    <source>
        <dbReference type="Proteomes" id="UP001159427"/>
    </source>
</evidence>
<evidence type="ECO:0000313" key="7">
    <source>
        <dbReference type="EMBL" id="CAH3157005.1"/>
    </source>
</evidence>
<keyword evidence="4 5" id="KW-0406">Ion transport</keyword>
<proteinExistence type="inferred from homology"/>
<dbReference type="InterPro" id="IPR004908">
    <property type="entry name" value="ATPase_V1-cplx_hsu"/>
</dbReference>
<dbReference type="EMBL" id="CALNXI010001135">
    <property type="protein sequence ID" value="CAH3157005.1"/>
    <property type="molecule type" value="Genomic_DNA"/>
</dbReference>
<dbReference type="PIRSF" id="PIRSF032184">
    <property type="entry name" value="ATPase_V1_H"/>
    <property type="match status" value="1"/>
</dbReference>
<dbReference type="Gene3D" id="1.25.40.150">
    <property type="entry name" value="V-type ATPase, subunit H, C-terminal domain"/>
    <property type="match status" value="1"/>
</dbReference>
<accession>A0ABN8Q8V5</accession>
<comment type="function">
    <text evidence="5">Subunit of the V1 complex of vacuolar(H+)-ATPase (V-ATPase), a multisubunit enzyme composed of a peripheral complex (V1) that hydrolyzes ATP and a membrane integral complex (V0) that translocates protons. V-ATPase is responsible for acidifying and maintaining the pH of intracellular compartments.</text>
</comment>
<dbReference type="PANTHER" id="PTHR10698">
    <property type="entry name" value="V-TYPE PROTON ATPASE SUBUNIT H"/>
    <property type="match status" value="1"/>
</dbReference>
<comment type="caution">
    <text evidence="7">The sequence shown here is derived from an EMBL/GenBank/DDBJ whole genome shotgun (WGS) entry which is preliminary data.</text>
</comment>
<dbReference type="PANTHER" id="PTHR10698:SF0">
    <property type="entry name" value="V-TYPE PROTON ATPASE SUBUNIT H"/>
    <property type="match status" value="1"/>
</dbReference>
<name>A0ABN8Q8V5_9CNID</name>
<dbReference type="Proteomes" id="UP001159427">
    <property type="component" value="Unassembled WGS sequence"/>
</dbReference>
<dbReference type="Pfam" id="PF03224">
    <property type="entry name" value="V-ATPase_H_N"/>
    <property type="match status" value="1"/>
</dbReference>
<dbReference type="InterPro" id="IPR011989">
    <property type="entry name" value="ARM-like"/>
</dbReference>
<evidence type="ECO:0000256" key="1">
    <source>
        <dbReference type="ARBA" id="ARBA00008613"/>
    </source>
</evidence>
<comment type="similarity">
    <text evidence="1 5">Belongs to the V-ATPase H subunit family.</text>
</comment>